<dbReference type="EMBL" id="JAATIP010000265">
    <property type="protein sequence ID" value="KAF4355448.1"/>
    <property type="molecule type" value="Genomic_DNA"/>
</dbReference>
<protein>
    <recommendedName>
        <fullName evidence="9">PGG domain-containing protein</fullName>
    </recommendedName>
</protein>
<keyword evidence="3" id="KW-0677">Repeat</keyword>
<dbReference type="InterPro" id="IPR036770">
    <property type="entry name" value="Ankyrin_rpt-contain_sf"/>
</dbReference>
<sequence length="543" mass="60293">MMESNNSNNNNNNKSLRFINHQLFFSAVQSGDIETLKELVDKLTHEESSDQSSVSDLMAIQNDSGETALYVAADKNMEDLFGFLLRHCDVQTVKIRSKSDMNAFHVAAKRGHLGIVKMLVGIWPELCKCCDARNTSPLYSAASQDHLEIVNAILDADVSSMMIVRKNGKTALHNTARYGQLRIVKALIDRDPEIVRIKDKKGQTALHMAVKGDCPLVVEELLLADHSILNDRDKKGNTALHLATRKCRSQVQIVNVLLTYPSVDVNAINNNQETALDLADNLPYGESSHEIKEALAEAGAKNARFVGQMDEAMELKRTVSDIKHEVQSQLKHNERTQRRVSGIAKELKKLHREAVQNTTNSVTVVAVLFASIAFLAIFNLPGQYLMEGKDVGKANIADHVGFHVFYLLNAISLFISLSVVVVQITLVAWDTRAQKQVVSVVNKMMWAACACTCGAFLSIAYEVVGKGDSWMAIVITVVGTPILIGTLAFMCYFVFRQHCGFHRDSQRRIRRASGSKSFSWSAYSANISDPEDYNSDLEKIYAL</sequence>
<dbReference type="PROSITE" id="PS50297">
    <property type="entry name" value="ANK_REP_REGION"/>
    <property type="match status" value="1"/>
</dbReference>
<evidence type="ECO:0000256" key="2">
    <source>
        <dbReference type="ARBA" id="ARBA00022692"/>
    </source>
</evidence>
<dbReference type="Pfam" id="PF00023">
    <property type="entry name" value="Ank"/>
    <property type="match status" value="1"/>
</dbReference>
<dbReference type="Proteomes" id="UP000525078">
    <property type="component" value="Unassembled WGS sequence"/>
</dbReference>
<evidence type="ECO:0000313" key="12">
    <source>
        <dbReference type="Proteomes" id="UP000525078"/>
    </source>
</evidence>
<name>A0A7J6HKC7_CANSA</name>
<evidence type="ECO:0000256" key="8">
    <source>
        <dbReference type="SAM" id="Phobius"/>
    </source>
</evidence>
<dbReference type="Pfam" id="PF13962">
    <property type="entry name" value="PGG"/>
    <property type="match status" value="1"/>
</dbReference>
<feature type="transmembrane region" description="Helical" evidence="8">
    <location>
        <begin position="470"/>
        <end position="495"/>
    </location>
</feature>
<feature type="transmembrane region" description="Helical" evidence="8">
    <location>
        <begin position="400"/>
        <end position="424"/>
    </location>
</feature>
<dbReference type="PROSITE" id="PS50088">
    <property type="entry name" value="ANK_REPEAT"/>
    <property type="match status" value="1"/>
</dbReference>
<dbReference type="EMBL" id="JAATIQ010000040">
    <property type="protein sequence ID" value="KAF4395441.1"/>
    <property type="molecule type" value="Genomic_DNA"/>
</dbReference>
<feature type="transmembrane region" description="Helical" evidence="8">
    <location>
        <begin position="358"/>
        <end position="380"/>
    </location>
</feature>
<accession>A0A7J6HKC7</accession>
<dbReference type="InterPro" id="IPR002110">
    <property type="entry name" value="Ankyrin_rpt"/>
</dbReference>
<keyword evidence="4 8" id="KW-1133">Transmembrane helix</keyword>
<evidence type="ECO:0000256" key="5">
    <source>
        <dbReference type="ARBA" id="ARBA00023043"/>
    </source>
</evidence>
<evidence type="ECO:0000256" key="1">
    <source>
        <dbReference type="ARBA" id="ARBA00004141"/>
    </source>
</evidence>
<evidence type="ECO:0000313" key="11">
    <source>
        <dbReference type="EMBL" id="KAF4395441.1"/>
    </source>
</evidence>
<feature type="repeat" description="ANK" evidence="7">
    <location>
        <begin position="167"/>
        <end position="199"/>
    </location>
</feature>
<evidence type="ECO:0000256" key="4">
    <source>
        <dbReference type="ARBA" id="ARBA00022989"/>
    </source>
</evidence>
<evidence type="ECO:0000256" key="7">
    <source>
        <dbReference type="PROSITE-ProRule" id="PRU00023"/>
    </source>
</evidence>
<feature type="transmembrane region" description="Helical" evidence="8">
    <location>
        <begin position="445"/>
        <end position="464"/>
    </location>
</feature>
<dbReference type="InterPro" id="IPR026961">
    <property type="entry name" value="PGG_dom"/>
</dbReference>
<organism evidence="11 13">
    <name type="scientific">Cannabis sativa</name>
    <name type="common">Hemp</name>
    <name type="synonym">Marijuana</name>
    <dbReference type="NCBI Taxonomy" id="3483"/>
    <lineage>
        <taxon>Eukaryota</taxon>
        <taxon>Viridiplantae</taxon>
        <taxon>Streptophyta</taxon>
        <taxon>Embryophyta</taxon>
        <taxon>Tracheophyta</taxon>
        <taxon>Spermatophyta</taxon>
        <taxon>Magnoliopsida</taxon>
        <taxon>eudicotyledons</taxon>
        <taxon>Gunneridae</taxon>
        <taxon>Pentapetalae</taxon>
        <taxon>rosids</taxon>
        <taxon>fabids</taxon>
        <taxon>Rosales</taxon>
        <taxon>Cannabaceae</taxon>
        <taxon>Cannabis</taxon>
    </lineage>
</organism>
<evidence type="ECO:0000259" key="9">
    <source>
        <dbReference type="Pfam" id="PF13962"/>
    </source>
</evidence>
<evidence type="ECO:0000256" key="6">
    <source>
        <dbReference type="ARBA" id="ARBA00023136"/>
    </source>
</evidence>
<keyword evidence="5 7" id="KW-0040">ANK repeat</keyword>
<reference evidence="12 13" key="1">
    <citation type="journal article" date="2020" name="bioRxiv">
        <title>Sequence and annotation of 42 cannabis genomes reveals extensive copy number variation in cannabinoid synthesis and pathogen resistance genes.</title>
        <authorList>
            <person name="Mckernan K.J."/>
            <person name="Helbert Y."/>
            <person name="Kane L.T."/>
            <person name="Ebling H."/>
            <person name="Zhang L."/>
            <person name="Liu B."/>
            <person name="Eaton Z."/>
            <person name="Mclaughlin S."/>
            <person name="Kingan S."/>
            <person name="Baybayan P."/>
            <person name="Concepcion G."/>
            <person name="Jordan M."/>
            <person name="Riva A."/>
            <person name="Barbazuk W."/>
            <person name="Harkins T."/>
        </authorList>
    </citation>
    <scope>NUCLEOTIDE SEQUENCE [LARGE SCALE GENOMIC DNA]</scope>
    <source>
        <strain evidence="12 13">cv. Jamaican Lion 4</strain>
        <strain evidence="11">Father</strain>
        <strain evidence="10">Mother</strain>
        <tissue evidence="11">Leaf</tissue>
    </source>
</reference>
<comment type="caution">
    <text evidence="11">The sequence shown here is derived from an EMBL/GenBank/DDBJ whole genome shotgun (WGS) entry which is preliminary data.</text>
</comment>
<dbReference type="SUPFAM" id="SSF48403">
    <property type="entry name" value="Ankyrin repeat"/>
    <property type="match status" value="1"/>
</dbReference>
<keyword evidence="6 8" id="KW-0472">Membrane</keyword>
<gene>
    <name evidence="10" type="ORF">F8388_015202</name>
    <name evidence="11" type="ORF">G4B88_010905</name>
</gene>
<comment type="subcellular location">
    <subcellularLocation>
        <location evidence="1">Membrane</location>
        <topology evidence="1">Multi-pass membrane protein</topology>
    </subcellularLocation>
</comment>
<dbReference type="SMART" id="SM00248">
    <property type="entry name" value="ANK"/>
    <property type="match status" value="7"/>
</dbReference>
<dbReference type="GO" id="GO:0005886">
    <property type="term" value="C:plasma membrane"/>
    <property type="evidence" value="ECO:0007669"/>
    <property type="project" value="TreeGrafter"/>
</dbReference>
<dbReference type="Gene3D" id="1.25.40.20">
    <property type="entry name" value="Ankyrin repeat-containing domain"/>
    <property type="match status" value="2"/>
</dbReference>
<dbReference type="PANTHER" id="PTHR24186:SF2">
    <property type="entry name" value="OS02G0735700 PROTEIN"/>
    <property type="match status" value="1"/>
</dbReference>
<evidence type="ECO:0000313" key="13">
    <source>
        <dbReference type="Proteomes" id="UP000583929"/>
    </source>
</evidence>
<dbReference type="AlphaFoldDB" id="A0A7J6HKC7"/>
<keyword evidence="13" id="KW-1185">Reference proteome</keyword>
<evidence type="ECO:0000256" key="3">
    <source>
        <dbReference type="ARBA" id="ARBA00022737"/>
    </source>
</evidence>
<feature type="domain" description="PGG" evidence="9">
    <location>
        <begin position="353"/>
        <end position="461"/>
    </location>
</feature>
<evidence type="ECO:0000313" key="10">
    <source>
        <dbReference type="EMBL" id="KAF4355448.1"/>
    </source>
</evidence>
<dbReference type="Pfam" id="PF12796">
    <property type="entry name" value="Ank_2"/>
    <property type="match status" value="2"/>
</dbReference>
<dbReference type="Proteomes" id="UP000583929">
    <property type="component" value="Unassembled WGS sequence"/>
</dbReference>
<keyword evidence="2 8" id="KW-0812">Transmembrane</keyword>
<dbReference type="PANTHER" id="PTHR24186">
    <property type="entry name" value="PROTEIN PHOSPHATASE 1 REGULATORY SUBUNIT"/>
    <property type="match status" value="1"/>
</dbReference>
<proteinExistence type="predicted"/>